<dbReference type="Gene3D" id="3.40.50.920">
    <property type="match status" value="1"/>
</dbReference>
<dbReference type="EMBL" id="CP035282">
    <property type="protein sequence ID" value="QAT63350.1"/>
    <property type="molecule type" value="Genomic_DNA"/>
</dbReference>
<proteinExistence type="predicted"/>
<dbReference type="AlphaFoldDB" id="A0A410QH83"/>
<dbReference type="Proteomes" id="UP000287969">
    <property type="component" value="Chromosome"/>
</dbReference>
<dbReference type="SUPFAM" id="SSF52922">
    <property type="entry name" value="TK C-terminal domain-like"/>
    <property type="match status" value="1"/>
</dbReference>
<sequence length="33" mass="3765">MNIKGISTKVIEMPTIKPLDIELILQTQRKLKA</sequence>
<dbReference type="KEGG" id="spoa:EQM13_01720"/>
<dbReference type="InterPro" id="IPR009014">
    <property type="entry name" value="Transketo_C/PFOR_II"/>
</dbReference>
<reference evidence="2" key="1">
    <citation type="submission" date="2019-01" db="EMBL/GenBank/DDBJ databases">
        <title>Draft genomes of a novel of Sporanaerobacter strains.</title>
        <authorList>
            <person name="Ma S."/>
        </authorList>
    </citation>
    <scope>NUCLEOTIDE SEQUENCE [LARGE SCALE GENOMIC DNA]</scope>
    <source>
        <strain evidence="2">NJN-17</strain>
    </source>
</reference>
<organism evidence="1 2">
    <name type="scientific">Acidilutibacter cellobiosedens</name>
    <dbReference type="NCBI Taxonomy" id="2507161"/>
    <lineage>
        <taxon>Bacteria</taxon>
        <taxon>Bacillati</taxon>
        <taxon>Bacillota</taxon>
        <taxon>Tissierellia</taxon>
        <taxon>Tissierellales</taxon>
        <taxon>Acidilutibacteraceae</taxon>
        <taxon>Acidilutibacter</taxon>
    </lineage>
</organism>
<evidence type="ECO:0000313" key="1">
    <source>
        <dbReference type="EMBL" id="QAT63350.1"/>
    </source>
</evidence>
<evidence type="ECO:0000313" key="2">
    <source>
        <dbReference type="Proteomes" id="UP000287969"/>
    </source>
</evidence>
<gene>
    <name evidence="1" type="ORF">EQM13_01720</name>
</gene>
<accession>A0A410QH83</accession>
<name>A0A410QH83_9FIRM</name>
<keyword evidence="2" id="KW-1185">Reference proteome</keyword>
<protein>
    <submittedName>
        <fullName evidence="1">Uncharacterized protein</fullName>
    </submittedName>
</protein>